<dbReference type="Ensembl" id="ENSCPBT00000016882.1">
    <property type="protein sequence ID" value="ENSCPBP00000014224.1"/>
    <property type="gene ID" value="ENSCPBG00000010598.1"/>
</dbReference>
<evidence type="ECO:0000256" key="1">
    <source>
        <dbReference type="SAM" id="MobiDB-lite"/>
    </source>
</evidence>
<gene>
    <name evidence="2" type="primary">CFAP276</name>
</gene>
<feature type="compositionally biased region" description="Polar residues" evidence="1">
    <location>
        <begin position="78"/>
        <end position="88"/>
    </location>
</feature>
<proteinExistence type="predicted"/>
<reference evidence="2" key="2">
    <citation type="submission" date="2025-09" db="UniProtKB">
        <authorList>
            <consortium name="Ensembl"/>
        </authorList>
    </citation>
    <scope>IDENTIFICATION</scope>
</reference>
<feature type="compositionally biased region" description="Low complexity" evidence="1">
    <location>
        <begin position="1"/>
        <end position="12"/>
    </location>
</feature>
<keyword evidence="3" id="KW-1185">Reference proteome</keyword>
<feature type="region of interest" description="Disordered" evidence="1">
    <location>
        <begin position="1"/>
        <end position="135"/>
    </location>
</feature>
<name>A0A8C3FUQ0_CHRPI</name>
<evidence type="ECO:0000313" key="3">
    <source>
        <dbReference type="Proteomes" id="UP000694380"/>
    </source>
</evidence>
<sequence length="271" mass="30345">MAAPAQSSSSSSSRRRRRQQQQQQPADGRCRPAPAMVQQLRRCCEASAGSGRPAALLFPATRGSPSARASSSESLGTVTWQPRPGSQTSREERCCSRRRMPPTRDPFPYPRYENEDTFTGRARSGQTGPYAEPTHLAQQQDPWNRLHGTPTLSSTRKEVWYTEPEVPRDSLDFKLTSLYNHHKEQLRDKSQIVIHKETLLDVHGALKGLEPVKEPELPPVEHRTARGLSMRCWVSPTKESIHSIEGAIECPHTAATNSGYSRKENGSFFSQ</sequence>
<dbReference type="InterPro" id="IPR022179">
    <property type="entry name" value="CFAP276"/>
</dbReference>
<dbReference type="Proteomes" id="UP000694380">
    <property type="component" value="Unplaced"/>
</dbReference>
<evidence type="ECO:0000313" key="2">
    <source>
        <dbReference type="Ensembl" id="ENSCPBP00000014224.1"/>
    </source>
</evidence>
<dbReference type="AlphaFoldDB" id="A0A8C3FUQ0"/>
<feature type="compositionally biased region" description="Low complexity" evidence="1">
    <location>
        <begin position="59"/>
        <end position="77"/>
    </location>
</feature>
<dbReference type="Pfam" id="PF12494">
    <property type="entry name" value="DUF3695"/>
    <property type="match status" value="1"/>
</dbReference>
<reference evidence="2" key="1">
    <citation type="submission" date="2025-08" db="UniProtKB">
        <authorList>
            <consortium name="Ensembl"/>
        </authorList>
    </citation>
    <scope>IDENTIFICATION</scope>
</reference>
<protein>
    <submittedName>
        <fullName evidence="2">Cilia and flagella associated protein 276</fullName>
    </submittedName>
</protein>
<organism evidence="2 3">
    <name type="scientific">Chrysemys picta bellii</name>
    <name type="common">Western painted turtle</name>
    <name type="synonym">Emys bellii</name>
    <dbReference type="NCBI Taxonomy" id="8478"/>
    <lineage>
        <taxon>Eukaryota</taxon>
        <taxon>Metazoa</taxon>
        <taxon>Chordata</taxon>
        <taxon>Craniata</taxon>
        <taxon>Vertebrata</taxon>
        <taxon>Euteleostomi</taxon>
        <taxon>Archelosauria</taxon>
        <taxon>Testudinata</taxon>
        <taxon>Testudines</taxon>
        <taxon>Cryptodira</taxon>
        <taxon>Durocryptodira</taxon>
        <taxon>Testudinoidea</taxon>
        <taxon>Emydidae</taxon>
        <taxon>Chrysemys</taxon>
    </lineage>
</organism>
<dbReference type="GeneTree" id="ENSGT01030000234625"/>
<accession>A0A8C3FUQ0</accession>